<evidence type="ECO:0000313" key="11">
    <source>
        <dbReference type="Proteomes" id="UP001055712"/>
    </source>
</evidence>
<dbReference type="CDD" id="cd05312">
    <property type="entry name" value="NAD_bind_1_malic_enz"/>
    <property type="match status" value="1"/>
</dbReference>
<dbReference type="EMBL" id="SIDB01000011">
    <property type="protein sequence ID" value="KAI3425953.1"/>
    <property type="molecule type" value="Genomic_DNA"/>
</dbReference>
<dbReference type="PANTHER" id="PTHR23406:SF32">
    <property type="entry name" value="NADP-DEPENDENT MALIC ENZYME"/>
    <property type="match status" value="1"/>
</dbReference>
<accession>A0A9D4YTM4</accession>
<evidence type="ECO:0000259" key="9">
    <source>
        <dbReference type="SMART" id="SM01274"/>
    </source>
</evidence>
<evidence type="ECO:0000256" key="3">
    <source>
        <dbReference type="ARBA" id="ARBA00008785"/>
    </source>
</evidence>
<dbReference type="AlphaFoldDB" id="A0A9D4YTM4"/>
<dbReference type="OrthoDB" id="5365701at2759"/>
<reference evidence="10" key="1">
    <citation type="journal article" date="2019" name="Plant J.">
        <title>Chlorella vulgaris genome assembly and annotation reveals the molecular basis for metabolic acclimation to high light conditions.</title>
        <authorList>
            <person name="Cecchin M."/>
            <person name="Marcolungo L."/>
            <person name="Rossato M."/>
            <person name="Girolomoni L."/>
            <person name="Cosentino E."/>
            <person name="Cuine S."/>
            <person name="Li-Beisson Y."/>
            <person name="Delledonne M."/>
            <person name="Ballottari M."/>
        </authorList>
    </citation>
    <scope>NUCLEOTIDE SEQUENCE</scope>
    <source>
        <strain evidence="10">211/11P</strain>
    </source>
</reference>
<dbReference type="NCBIfam" id="NF010052">
    <property type="entry name" value="PRK13529.1"/>
    <property type="match status" value="1"/>
</dbReference>
<dbReference type="GO" id="GO:0005739">
    <property type="term" value="C:mitochondrion"/>
    <property type="evidence" value="ECO:0007669"/>
    <property type="project" value="TreeGrafter"/>
</dbReference>
<dbReference type="InterPro" id="IPR037062">
    <property type="entry name" value="Malic_N_dom_sf"/>
</dbReference>
<protein>
    <recommendedName>
        <fullName evidence="6">Malic enzyme</fullName>
    </recommendedName>
</protein>
<dbReference type="InterPro" id="IPR036291">
    <property type="entry name" value="NAD(P)-bd_dom_sf"/>
</dbReference>
<dbReference type="SUPFAM" id="SSF51735">
    <property type="entry name" value="NAD(P)-binding Rossmann-fold domains"/>
    <property type="match status" value="1"/>
</dbReference>
<dbReference type="GO" id="GO:0004471">
    <property type="term" value="F:malate dehydrogenase (decarboxylating) (NAD+) activity"/>
    <property type="evidence" value="ECO:0007669"/>
    <property type="project" value="TreeGrafter"/>
</dbReference>
<evidence type="ECO:0000259" key="8">
    <source>
        <dbReference type="SMART" id="SM00919"/>
    </source>
</evidence>
<dbReference type="InterPro" id="IPR012301">
    <property type="entry name" value="Malic_N_dom"/>
</dbReference>
<dbReference type="InterPro" id="IPR012302">
    <property type="entry name" value="Malic_NAD-bd"/>
</dbReference>
<comment type="caution">
    <text evidence="10">The sequence shown here is derived from an EMBL/GenBank/DDBJ whole genome shotgun (WGS) entry which is preliminary data.</text>
</comment>
<dbReference type="Pfam" id="PF00390">
    <property type="entry name" value="malic"/>
    <property type="match status" value="1"/>
</dbReference>
<feature type="compositionally biased region" description="Basic and acidic residues" evidence="7">
    <location>
        <begin position="8"/>
        <end position="25"/>
    </location>
</feature>
<dbReference type="Gene3D" id="3.40.50.10380">
    <property type="entry name" value="Malic enzyme, N-terminal domain"/>
    <property type="match status" value="1"/>
</dbReference>
<dbReference type="Gene3D" id="3.40.50.720">
    <property type="entry name" value="NAD(P)-binding Rossmann-like Domain"/>
    <property type="match status" value="1"/>
</dbReference>
<dbReference type="GO" id="GO:0051287">
    <property type="term" value="F:NAD binding"/>
    <property type="evidence" value="ECO:0007669"/>
    <property type="project" value="InterPro"/>
</dbReference>
<comment type="cofactor">
    <cofactor evidence="2">
        <name>Mg(2+)</name>
        <dbReference type="ChEBI" id="CHEBI:18420"/>
    </cofactor>
</comment>
<evidence type="ECO:0000256" key="2">
    <source>
        <dbReference type="ARBA" id="ARBA00001946"/>
    </source>
</evidence>
<dbReference type="Pfam" id="PF03949">
    <property type="entry name" value="Malic_M"/>
    <property type="match status" value="1"/>
</dbReference>
<dbReference type="FunFam" id="3.40.50.720:FF:000182">
    <property type="entry name" value="NAD-dependent malic enzyme"/>
    <property type="match status" value="1"/>
</dbReference>
<evidence type="ECO:0000256" key="5">
    <source>
        <dbReference type="ARBA" id="ARBA00023002"/>
    </source>
</evidence>
<dbReference type="SUPFAM" id="SSF53223">
    <property type="entry name" value="Aminoacid dehydrogenase-like, N-terminal domain"/>
    <property type="match status" value="1"/>
</dbReference>
<feature type="domain" description="Malic enzyme NAD-binding" evidence="8">
    <location>
        <begin position="303"/>
        <end position="558"/>
    </location>
</feature>
<feature type="region of interest" description="Disordered" evidence="7">
    <location>
        <begin position="1"/>
        <end position="32"/>
    </location>
</feature>
<evidence type="ECO:0000256" key="1">
    <source>
        <dbReference type="ARBA" id="ARBA00001936"/>
    </source>
</evidence>
<dbReference type="SMART" id="SM00919">
    <property type="entry name" value="Malic_M"/>
    <property type="match status" value="1"/>
</dbReference>
<name>A0A9D4YTM4_CHLVU</name>
<organism evidence="10 11">
    <name type="scientific">Chlorella vulgaris</name>
    <name type="common">Green alga</name>
    <dbReference type="NCBI Taxonomy" id="3077"/>
    <lineage>
        <taxon>Eukaryota</taxon>
        <taxon>Viridiplantae</taxon>
        <taxon>Chlorophyta</taxon>
        <taxon>core chlorophytes</taxon>
        <taxon>Trebouxiophyceae</taxon>
        <taxon>Chlorellales</taxon>
        <taxon>Chlorellaceae</taxon>
        <taxon>Chlorella clade</taxon>
        <taxon>Chlorella</taxon>
    </lineage>
</organism>
<dbReference type="PANTHER" id="PTHR23406">
    <property type="entry name" value="MALIC ENZYME-RELATED"/>
    <property type="match status" value="1"/>
</dbReference>
<comment type="similarity">
    <text evidence="3 6">Belongs to the malic enzymes family.</text>
</comment>
<sequence length="954" mass="103854">MSAATTPKKSEVPKSESEADLHAKEVTSPGLWKQRKHEVKQVEEHAGAPVIWTAWINRGTNFSLEERSKLRLEGLLPPVVESLDLQAERVMSQLQEEHKTDLQRYSILNQLLSSNQTLFYKVVMDNLQYCAPLIYTPTVGEACQKYDRIYRAPLGLYLSAFQHRGRFEQVLRNWPSHNVQIIVVTDGSRILGLGDLGTNGIGISVGKISLYVGGGGFHPEHSLPVVLDVGCNREELREDKFYLGERRPRLDDDEYYAVIDEFCQAVKFVWPNALLQFEDFTTERAFEILHRQHDKLLCFNDDIQGTGAVVTAGFVNGMKYQKTDLKDARVVFYGAGSSAVGVADSIATYMQHKADISWEEARKRIYMVDSKGLITTSRGDKLPEHKQKYARDDDTKDMKDLEDIVAHVKPHALIGLSAAGPSWPEPVIQALCKEVESPLVFPLSNPTDKAEITAEKAYEFSNGECVFASGSPFKPVTLKGTTYEPGQANNVFIFPGVGFGAVMAKARSVSDAMFVAASQALADCVSEEQLEAKRLYPEISDLREVSAKVAAAVAKAAFEDGVSGLGKAPEDWLAYIQEKMWWPDGRTTLEAGRLSAPFIARCNPRWSPWTPSCFRNQPRSHTDRQRALRRAATAAAGIHANDELATATAPPAAQVLATAEKSQLLQCQLGGGGGTLWLEVVKSRQGRVEARCCGELLQLSVDVAGQVTVTAAGFSPRLGDAWVKSTPGLADALKKVRQQQAEDGSLPSQLIAALGIAQITPLQTLAQFQAEVAAAPGPWCDGTAPGDAAPTEQDTALLTAGEMAAFLAGLRGVCLVQLHKGWGDKSASLQAVLRPWVLALLQAAAEHKGVAMLRSAAPQELGASLVLCSRQQPFHAWGKHLVSQGVQAAIVADSPFYKMLIGRILGYKEANIRHHIQSTGGTLSEEVAAAVQQELAALSSAPAQLPWGPAGRRR</sequence>
<dbReference type="PROSITE" id="PS00331">
    <property type="entry name" value="MALIC_ENZYMES"/>
    <property type="match status" value="1"/>
</dbReference>
<dbReference type="Proteomes" id="UP001055712">
    <property type="component" value="Unassembled WGS sequence"/>
</dbReference>
<gene>
    <name evidence="10" type="ORF">D9Q98_007923</name>
</gene>
<dbReference type="GO" id="GO:0046872">
    <property type="term" value="F:metal ion binding"/>
    <property type="evidence" value="ECO:0007669"/>
    <property type="project" value="UniProtKB-KW"/>
</dbReference>
<evidence type="ECO:0000256" key="4">
    <source>
        <dbReference type="ARBA" id="ARBA00022723"/>
    </source>
</evidence>
<keyword evidence="4 6" id="KW-0479">Metal-binding</keyword>
<dbReference type="GO" id="GO:0006108">
    <property type="term" value="P:malate metabolic process"/>
    <property type="evidence" value="ECO:0007669"/>
    <property type="project" value="TreeGrafter"/>
</dbReference>
<dbReference type="PRINTS" id="PR00072">
    <property type="entry name" value="MALOXRDTASE"/>
</dbReference>
<comment type="cofactor">
    <cofactor evidence="1">
        <name>Mn(2+)</name>
        <dbReference type="ChEBI" id="CHEBI:29035"/>
    </cofactor>
</comment>
<proteinExistence type="inferred from homology"/>
<dbReference type="InterPro" id="IPR015884">
    <property type="entry name" value="Malic_enzyme_CS"/>
</dbReference>
<keyword evidence="11" id="KW-1185">Reference proteome</keyword>
<keyword evidence="5 6" id="KW-0560">Oxidoreductase</keyword>
<evidence type="ECO:0000256" key="6">
    <source>
        <dbReference type="RuleBase" id="RU003426"/>
    </source>
</evidence>
<evidence type="ECO:0000256" key="7">
    <source>
        <dbReference type="SAM" id="MobiDB-lite"/>
    </source>
</evidence>
<evidence type="ECO:0000313" key="10">
    <source>
        <dbReference type="EMBL" id="KAI3425953.1"/>
    </source>
</evidence>
<dbReference type="InterPro" id="IPR001891">
    <property type="entry name" value="Malic_OxRdtase"/>
</dbReference>
<dbReference type="InterPro" id="IPR046346">
    <property type="entry name" value="Aminoacid_DH-like_N_sf"/>
</dbReference>
<reference evidence="10" key="2">
    <citation type="submission" date="2020-11" db="EMBL/GenBank/DDBJ databases">
        <authorList>
            <person name="Cecchin M."/>
            <person name="Marcolungo L."/>
            <person name="Rossato M."/>
            <person name="Girolomoni L."/>
            <person name="Cosentino E."/>
            <person name="Cuine S."/>
            <person name="Li-Beisson Y."/>
            <person name="Delledonne M."/>
            <person name="Ballottari M."/>
        </authorList>
    </citation>
    <scope>NUCLEOTIDE SEQUENCE</scope>
    <source>
        <strain evidence="10">211/11P</strain>
        <tissue evidence="10">Whole cell</tissue>
    </source>
</reference>
<feature type="domain" description="Malic enzyme N-terminal" evidence="9">
    <location>
        <begin position="112"/>
        <end position="293"/>
    </location>
</feature>
<dbReference type="SMART" id="SM01274">
    <property type="entry name" value="malic"/>
    <property type="match status" value="1"/>
</dbReference>